<dbReference type="AlphaFoldDB" id="A0AAQ3RTG0"/>
<dbReference type="Proteomes" id="UP001374535">
    <property type="component" value="Chromosome 6"/>
</dbReference>
<dbReference type="EMBL" id="CP144695">
    <property type="protein sequence ID" value="WVZ07164.1"/>
    <property type="molecule type" value="Genomic_DNA"/>
</dbReference>
<protein>
    <submittedName>
        <fullName evidence="1">Uncharacterized protein</fullName>
    </submittedName>
</protein>
<gene>
    <name evidence="1" type="ORF">V8G54_020510</name>
</gene>
<name>A0AAQ3RTG0_VIGMU</name>
<evidence type="ECO:0000313" key="1">
    <source>
        <dbReference type="EMBL" id="WVZ07164.1"/>
    </source>
</evidence>
<organism evidence="1 2">
    <name type="scientific">Vigna mungo</name>
    <name type="common">Black gram</name>
    <name type="synonym">Phaseolus mungo</name>
    <dbReference type="NCBI Taxonomy" id="3915"/>
    <lineage>
        <taxon>Eukaryota</taxon>
        <taxon>Viridiplantae</taxon>
        <taxon>Streptophyta</taxon>
        <taxon>Embryophyta</taxon>
        <taxon>Tracheophyta</taxon>
        <taxon>Spermatophyta</taxon>
        <taxon>Magnoliopsida</taxon>
        <taxon>eudicotyledons</taxon>
        <taxon>Gunneridae</taxon>
        <taxon>Pentapetalae</taxon>
        <taxon>rosids</taxon>
        <taxon>fabids</taxon>
        <taxon>Fabales</taxon>
        <taxon>Fabaceae</taxon>
        <taxon>Papilionoideae</taxon>
        <taxon>50 kb inversion clade</taxon>
        <taxon>NPAAA clade</taxon>
        <taxon>indigoferoid/millettioid clade</taxon>
        <taxon>Phaseoleae</taxon>
        <taxon>Vigna</taxon>
    </lineage>
</organism>
<sequence>MLLYILIEQLLQRIYIRFPQTNSYNEAITTCSVQKESLAIRINVPGKQNNRFPPPKIRLKIQKIGPTNHIHIRVFSTFPSRVVKRVPEQIHVLHTFYIIKSRPDILITHSLNRFTHFPHSIAKRFLHNVIKGTSFCHSRKCCIAKICSGKRWPQTVSTVNQSVQPRRLRRIT</sequence>
<reference evidence="1 2" key="1">
    <citation type="journal article" date="2023" name="Life. Sci Alliance">
        <title>Evolutionary insights into 3D genome organization and epigenetic landscape of Vigna mungo.</title>
        <authorList>
            <person name="Junaid A."/>
            <person name="Singh B."/>
            <person name="Bhatia S."/>
        </authorList>
    </citation>
    <scope>NUCLEOTIDE SEQUENCE [LARGE SCALE GENOMIC DNA]</scope>
    <source>
        <strain evidence="1">Urdbean</strain>
    </source>
</reference>
<evidence type="ECO:0000313" key="2">
    <source>
        <dbReference type="Proteomes" id="UP001374535"/>
    </source>
</evidence>
<proteinExistence type="predicted"/>
<keyword evidence="2" id="KW-1185">Reference proteome</keyword>
<accession>A0AAQ3RTG0</accession>